<dbReference type="PRINTS" id="PR01036">
    <property type="entry name" value="TCRTETB"/>
</dbReference>
<feature type="transmembrane region" description="Helical" evidence="6">
    <location>
        <begin position="325"/>
        <end position="344"/>
    </location>
</feature>
<proteinExistence type="predicted"/>
<dbReference type="Pfam" id="PF07690">
    <property type="entry name" value="MFS_1"/>
    <property type="match status" value="1"/>
</dbReference>
<dbReference type="PANTHER" id="PTHR23501:SF191">
    <property type="entry name" value="VACUOLAR BASIC AMINO ACID TRANSPORTER 4"/>
    <property type="match status" value="1"/>
</dbReference>
<feature type="transmembrane region" description="Helical" evidence="6">
    <location>
        <begin position="43"/>
        <end position="62"/>
    </location>
</feature>
<keyword evidence="3 6" id="KW-0812">Transmembrane</keyword>
<feature type="transmembrane region" description="Helical" evidence="6">
    <location>
        <begin position="7"/>
        <end position="31"/>
    </location>
</feature>
<evidence type="ECO:0000313" key="9">
    <source>
        <dbReference type="Proteomes" id="UP000324497"/>
    </source>
</evidence>
<dbReference type="SUPFAM" id="SSF103473">
    <property type="entry name" value="MFS general substrate transporter"/>
    <property type="match status" value="1"/>
</dbReference>
<feature type="transmembrane region" description="Helical" evidence="6">
    <location>
        <begin position="400"/>
        <end position="417"/>
    </location>
</feature>
<evidence type="ECO:0000256" key="5">
    <source>
        <dbReference type="ARBA" id="ARBA00023136"/>
    </source>
</evidence>
<keyword evidence="5 6" id="KW-0472">Membrane</keyword>
<dbReference type="InterPro" id="IPR020846">
    <property type="entry name" value="MFS_dom"/>
</dbReference>
<evidence type="ECO:0000256" key="6">
    <source>
        <dbReference type="SAM" id="Phobius"/>
    </source>
</evidence>
<evidence type="ECO:0000256" key="4">
    <source>
        <dbReference type="ARBA" id="ARBA00022989"/>
    </source>
</evidence>
<feature type="transmembrane region" description="Helical" evidence="6">
    <location>
        <begin position="199"/>
        <end position="216"/>
    </location>
</feature>
<name>A0A3Q8CB20_9LACO</name>
<evidence type="ECO:0000256" key="3">
    <source>
        <dbReference type="ARBA" id="ARBA00022692"/>
    </source>
</evidence>
<keyword evidence="9" id="KW-1185">Reference proteome</keyword>
<dbReference type="GO" id="GO:0005886">
    <property type="term" value="C:plasma membrane"/>
    <property type="evidence" value="ECO:0007669"/>
    <property type="project" value="UniProtKB-SubCell"/>
</dbReference>
<evidence type="ECO:0000256" key="1">
    <source>
        <dbReference type="ARBA" id="ARBA00004651"/>
    </source>
</evidence>
<dbReference type="Proteomes" id="UP000324497">
    <property type="component" value="Chromosome"/>
</dbReference>
<evidence type="ECO:0000313" key="8">
    <source>
        <dbReference type="EMBL" id="AUJ31202.1"/>
    </source>
</evidence>
<reference evidence="8 9" key="1">
    <citation type="submission" date="2016-11" db="EMBL/GenBank/DDBJ databases">
        <title>Interaction between Lactobacillus species and yeast in water kefir.</title>
        <authorList>
            <person name="Behr J."/>
            <person name="Xu D."/>
            <person name="Vogel R.F."/>
        </authorList>
    </citation>
    <scope>NUCLEOTIDE SEQUENCE [LARGE SCALE GENOMIC DNA]</scope>
    <source>
        <strain evidence="8 9">TMW 1.1827</strain>
    </source>
</reference>
<feature type="transmembrane region" description="Helical" evidence="6">
    <location>
        <begin position="74"/>
        <end position="97"/>
    </location>
</feature>
<dbReference type="InterPro" id="IPR011701">
    <property type="entry name" value="MFS"/>
</dbReference>
<feature type="transmembrane region" description="Helical" evidence="6">
    <location>
        <begin position="160"/>
        <end position="178"/>
    </location>
</feature>
<sequence>MKKFSRSWIMAAIFIATFMTSVEVTIVTTALPEIISALHGLRFQSWIMSSYLLTTAISTLIYGKLADTYGRKILFQLGVILFTLGSFLSGISVNIFWLIAARALQGCGAGAVIPLTFTIIADVYTFKERARIMAFTNTAWGLSALIGPLLGGLLVENLSWHWVFFVNVPLGILVWLIMHFRYIEAPIPHSQMKIDSWGCWWLASGLTALLIGIQLLQQIPLVGWLLIIVSLGLLVVFLFHEQRSGYPLLPLTIFKNKTFNVQIITATILSGILIGYQIYFPIWLQSLYHIGATEAGLVVTSSSVCWLAASFAIGRLLSNFAPRKIALVVIAVQATAYLGLLLAGSHFPYWLFYFVAAVSGGGMGIVITMNIMLSQQLVPTKLIASASAVVTLGRSLGQTLFTGVYGSIFNLVLAFHLPKSLQKSINQVITGKSAGLTSKDLSLVKSALLSGLHSVFFLVIGLFILVLLCNWFDPNRKIIS</sequence>
<protein>
    <submittedName>
        <fullName evidence="8">MFS transporter</fullName>
    </submittedName>
</protein>
<evidence type="ECO:0000259" key="7">
    <source>
        <dbReference type="PROSITE" id="PS50850"/>
    </source>
</evidence>
<keyword evidence="2" id="KW-0813">Transport</keyword>
<feature type="transmembrane region" description="Helical" evidence="6">
    <location>
        <begin position="451"/>
        <end position="472"/>
    </location>
</feature>
<feature type="transmembrane region" description="Helical" evidence="6">
    <location>
        <begin position="261"/>
        <end position="283"/>
    </location>
</feature>
<feature type="transmembrane region" description="Helical" evidence="6">
    <location>
        <begin position="350"/>
        <end position="373"/>
    </location>
</feature>
<keyword evidence="4 6" id="KW-1133">Transmembrane helix</keyword>
<dbReference type="InterPro" id="IPR036259">
    <property type="entry name" value="MFS_trans_sf"/>
</dbReference>
<dbReference type="KEGG" id="lng:BSQ50_00625"/>
<feature type="transmembrane region" description="Helical" evidence="6">
    <location>
        <begin position="222"/>
        <end position="240"/>
    </location>
</feature>
<dbReference type="Gene3D" id="1.20.1720.10">
    <property type="entry name" value="Multidrug resistance protein D"/>
    <property type="match status" value="1"/>
</dbReference>
<comment type="subcellular location">
    <subcellularLocation>
        <location evidence="1">Cell membrane</location>
        <topology evidence="1">Multi-pass membrane protein</topology>
    </subcellularLocation>
</comment>
<accession>A0A3Q8CB20</accession>
<evidence type="ECO:0000256" key="2">
    <source>
        <dbReference type="ARBA" id="ARBA00022448"/>
    </source>
</evidence>
<dbReference type="GO" id="GO:0022857">
    <property type="term" value="F:transmembrane transporter activity"/>
    <property type="evidence" value="ECO:0007669"/>
    <property type="project" value="InterPro"/>
</dbReference>
<feature type="domain" description="Major facilitator superfamily (MFS) profile" evidence="7">
    <location>
        <begin position="9"/>
        <end position="478"/>
    </location>
</feature>
<dbReference type="GeneID" id="78522592"/>
<dbReference type="PROSITE" id="PS50850">
    <property type="entry name" value="MFS"/>
    <property type="match status" value="1"/>
</dbReference>
<organism evidence="8 9">
    <name type="scientific">Liquorilactobacillus nagelii</name>
    <dbReference type="NCBI Taxonomy" id="82688"/>
    <lineage>
        <taxon>Bacteria</taxon>
        <taxon>Bacillati</taxon>
        <taxon>Bacillota</taxon>
        <taxon>Bacilli</taxon>
        <taxon>Lactobacillales</taxon>
        <taxon>Lactobacillaceae</taxon>
        <taxon>Liquorilactobacillus</taxon>
    </lineage>
</organism>
<dbReference type="PANTHER" id="PTHR23501">
    <property type="entry name" value="MAJOR FACILITATOR SUPERFAMILY"/>
    <property type="match status" value="1"/>
</dbReference>
<feature type="transmembrane region" description="Helical" evidence="6">
    <location>
        <begin position="132"/>
        <end position="154"/>
    </location>
</feature>
<dbReference type="RefSeq" id="WP_057886566.1">
    <property type="nucleotide sequence ID" value="NZ_CP018180.1"/>
</dbReference>
<feature type="transmembrane region" description="Helical" evidence="6">
    <location>
        <begin position="295"/>
        <end position="313"/>
    </location>
</feature>
<gene>
    <name evidence="8" type="ORF">BSQ50_00625</name>
</gene>
<dbReference type="EMBL" id="CP018180">
    <property type="protein sequence ID" value="AUJ31202.1"/>
    <property type="molecule type" value="Genomic_DNA"/>
</dbReference>
<feature type="transmembrane region" description="Helical" evidence="6">
    <location>
        <begin position="103"/>
        <end position="125"/>
    </location>
</feature>
<dbReference type="AlphaFoldDB" id="A0A3Q8CB20"/>
<dbReference type="Gene3D" id="1.20.1250.20">
    <property type="entry name" value="MFS general substrate transporter like domains"/>
    <property type="match status" value="1"/>
</dbReference>